<dbReference type="RefSeq" id="WP_211532325.1">
    <property type="nucleotide sequence ID" value="NZ_CP058560.1"/>
</dbReference>
<dbReference type="Gene3D" id="3.30.565.10">
    <property type="entry name" value="Histidine kinase-like ATPase, C-terminal domain"/>
    <property type="match status" value="1"/>
</dbReference>
<keyword evidence="10" id="KW-1185">Reference proteome</keyword>
<dbReference type="CDD" id="cd00130">
    <property type="entry name" value="PAS"/>
    <property type="match status" value="1"/>
</dbReference>
<evidence type="ECO:0000259" key="7">
    <source>
        <dbReference type="PROSITE" id="PS50109"/>
    </source>
</evidence>
<dbReference type="PROSITE" id="PS50112">
    <property type="entry name" value="PAS"/>
    <property type="match status" value="1"/>
</dbReference>
<dbReference type="InterPro" id="IPR005467">
    <property type="entry name" value="His_kinase_dom"/>
</dbReference>
<evidence type="ECO:0000313" key="10">
    <source>
        <dbReference type="Proteomes" id="UP000681041"/>
    </source>
</evidence>
<dbReference type="InterPro" id="IPR003594">
    <property type="entry name" value="HATPase_dom"/>
</dbReference>
<keyword evidence="4" id="KW-0418">Kinase</keyword>
<dbReference type="InterPro" id="IPR000014">
    <property type="entry name" value="PAS"/>
</dbReference>
<sequence length="472" mass="55089">MVKSDSELMIAELSALYEISSLLFLDSEEDILRESLEKAVRLFGVRYYLLFYVKEGDIEVISSWGFRNPENFNLKKLKPNQFYHSFNQVTNLKIFMEQSSPIDQRQLRIYNLFINSLENSLIKARNILMREKAERALRESEIMYRTIFENTGTGTLILEEDGTILLVNSEFERLSGYVKEEVQKKKNWKEFLSPEEKEKIMDYHKLRRNDPSAVPQNYEFQFQDKNKNLRDFYINVALIPGTSKSLVSLLDISPLKKTERELKISLKEKKMLLKEIHHRVKNNLMVISSLLNIQSRKINDAETRDIFKESQNRAKAMALIHERLYRSSDLKKINFGEYVRSLSTDIFHTYMSHDNRLDLKLQVEDIMLDIDTIVPLGLILNELVSNCLKHAFPSGKEGEIKVDFHKKGDQFVLKVIDDGIGFPNDLDYKNTSSLGLQLIYSLADQIDATIIFHRGPGTEFDILFREMAIEKE</sequence>
<keyword evidence="6" id="KW-0902">Two-component regulatory system</keyword>
<reference evidence="9" key="1">
    <citation type="submission" date="2020-07" db="EMBL/GenBank/DDBJ databases">
        <title>Methanobacterium. sp. MethCan genome.</title>
        <authorList>
            <person name="Postec A."/>
            <person name="Quemeneur M."/>
        </authorList>
    </citation>
    <scope>NUCLEOTIDE SEQUENCE</scope>
    <source>
        <strain evidence="9">MethCAN</strain>
    </source>
</reference>
<dbReference type="KEGG" id="meme:HYG87_06135"/>
<proteinExistence type="predicted"/>
<feature type="domain" description="PAS" evidence="8">
    <location>
        <begin position="140"/>
        <end position="208"/>
    </location>
</feature>
<protein>
    <submittedName>
        <fullName evidence="9">PAS domain S-box protein</fullName>
    </submittedName>
</protein>
<dbReference type="PROSITE" id="PS50109">
    <property type="entry name" value="HIS_KIN"/>
    <property type="match status" value="1"/>
</dbReference>
<feature type="domain" description="Histidine kinase" evidence="7">
    <location>
        <begin position="275"/>
        <end position="468"/>
    </location>
</feature>
<gene>
    <name evidence="9" type="ORF">HYG87_06135</name>
</gene>
<dbReference type="InterPro" id="IPR036890">
    <property type="entry name" value="HATPase_C_sf"/>
</dbReference>
<dbReference type="Proteomes" id="UP000681041">
    <property type="component" value="Chromosome"/>
</dbReference>
<dbReference type="SUPFAM" id="SSF55785">
    <property type="entry name" value="PYP-like sensor domain (PAS domain)"/>
    <property type="match status" value="1"/>
</dbReference>
<keyword evidence="5" id="KW-0067">ATP-binding</keyword>
<evidence type="ECO:0000256" key="6">
    <source>
        <dbReference type="ARBA" id="ARBA00023012"/>
    </source>
</evidence>
<evidence type="ECO:0000256" key="1">
    <source>
        <dbReference type="ARBA" id="ARBA00022553"/>
    </source>
</evidence>
<evidence type="ECO:0000256" key="5">
    <source>
        <dbReference type="ARBA" id="ARBA00022840"/>
    </source>
</evidence>
<dbReference type="SMART" id="SM00091">
    <property type="entry name" value="PAS"/>
    <property type="match status" value="1"/>
</dbReference>
<dbReference type="InterPro" id="IPR011495">
    <property type="entry name" value="Sig_transdc_His_kin_sub2_dim/P"/>
</dbReference>
<name>A0A8T8K4A6_9EURY</name>
<dbReference type="InterPro" id="IPR035965">
    <property type="entry name" value="PAS-like_dom_sf"/>
</dbReference>
<evidence type="ECO:0000256" key="4">
    <source>
        <dbReference type="ARBA" id="ARBA00022777"/>
    </source>
</evidence>
<dbReference type="Pfam" id="PF07568">
    <property type="entry name" value="HisKA_2"/>
    <property type="match status" value="1"/>
</dbReference>
<dbReference type="PANTHER" id="PTHR43065">
    <property type="entry name" value="SENSOR HISTIDINE KINASE"/>
    <property type="match status" value="1"/>
</dbReference>
<dbReference type="NCBIfam" id="TIGR00229">
    <property type="entry name" value="sensory_box"/>
    <property type="match status" value="1"/>
</dbReference>
<keyword evidence="3" id="KW-0547">Nucleotide-binding</keyword>
<keyword evidence="2" id="KW-0808">Transferase</keyword>
<evidence type="ECO:0000313" key="9">
    <source>
        <dbReference type="EMBL" id="QUH23368.1"/>
    </source>
</evidence>
<dbReference type="SUPFAM" id="SSF55874">
    <property type="entry name" value="ATPase domain of HSP90 chaperone/DNA topoisomerase II/histidine kinase"/>
    <property type="match status" value="1"/>
</dbReference>
<evidence type="ECO:0000256" key="3">
    <source>
        <dbReference type="ARBA" id="ARBA00022741"/>
    </source>
</evidence>
<dbReference type="Pfam" id="PF02518">
    <property type="entry name" value="HATPase_c"/>
    <property type="match status" value="1"/>
</dbReference>
<dbReference type="Pfam" id="PF00989">
    <property type="entry name" value="PAS"/>
    <property type="match status" value="1"/>
</dbReference>
<dbReference type="GeneID" id="64820326"/>
<organism evidence="9 10">
    <name type="scientific">Methanobacterium alkalithermotolerans</name>
    <dbReference type="NCBI Taxonomy" id="2731220"/>
    <lineage>
        <taxon>Archaea</taxon>
        <taxon>Methanobacteriati</taxon>
        <taxon>Methanobacteriota</taxon>
        <taxon>Methanomada group</taxon>
        <taxon>Methanobacteria</taxon>
        <taxon>Methanobacteriales</taxon>
        <taxon>Methanobacteriaceae</taxon>
        <taxon>Methanobacterium</taxon>
    </lineage>
</organism>
<dbReference type="SMART" id="SM00387">
    <property type="entry name" value="HATPase_c"/>
    <property type="match status" value="1"/>
</dbReference>
<evidence type="ECO:0000259" key="8">
    <source>
        <dbReference type="PROSITE" id="PS50112"/>
    </source>
</evidence>
<dbReference type="AlphaFoldDB" id="A0A8T8K4A6"/>
<dbReference type="Gene3D" id="3.30.450.20">
    <property type="entry name" value="PAS domain"/>
    <property type="match status" value="1"/>
</dbReference>
<dbReference type="InterPro" id="IPR013767">
    <property type="entry name" value="PAS_fold"/>
</dbReference>
<dbReference type="PANTHER" id="PTHR43065:SF23">
    <property type="entry name" value="SENSOR HISTIDINE KINASE PDTAS"/>
    <property type="match status" value="1"/>
</dbReference>
<keyword evidence="1" id="KW-0597">Phosphoprotein</keyword>
<dbReference type="OrthoDB" id="8127at2157"/>
<evidence type="ECO:0000256" key="2">
    <source>
        <dbReference type="ARBA" id="ARBA00022679"/>
    </source>
</evidence>
<dbReference type="EMBL" id="CP058560">
    <property type="protein sequence ID" value="QUH23368.1"/>
    <property type="molecule type" value="Genomic_DNA"/>
</dbReference>
<accession>A0A8T8K4A6</accession>